<comment type="subcellular location">
    <subcellularLocation>
        <location evidence="1">Cell membrane</location>
        <topology evidence="1">Multi-pass membrane protein</topology>
    </subcellularLocation>
</comment>
<reference evidence="9 10" key="1">
    <citation type="submission" date="2016-10" db="EMBL/GenBank/DDBJ databases">
        <authorList>
            <person name="Varghese N."/>
            <person name="Submissions S."/>
        </authorList>
    </citation>
    <scope>NUCLEOTIDE SEQUENCE [LARGE SCALE GENOMIC DNA]</scope>
    <source>
        <strain evidence="9 10">WCC6</strain>
    </source>
</reference>
<keyword evidence="3" id="KW-1003">Cell membrane</keyword>
<evidence type="ECO:0000256" key="5">
    <source>
        <dbReference type="ARBA" id="ARBA00022989"/>
    </source>
</evidence>
<feature type="transmembrane region" description="Helical" evidence="7">
    <location>
        <begin position="99"/>
        <end position="122"/>
    </location>
</feature>
<dbReference type="GO" id="GO:0016740">
    <property type="term" value="F:transferase activity"/>
    <property type="evidence" value="ECO:0007669"/>
    <property type="project" value="UniProtKB-KW"/>
</dbReference>
<comment type="caution">
    <text evidence="9">The sequence shown here is derived from an EMBL/GenBank/DDBJ whole genome shotgun (WGS) entry which is preliminary data.</text>
</comment>
<comment type="pathway">
    <text evidence="2">Cell wall biogenesis; lipoteichoic acid biosynthesis.</text>
</comment>
<evidence type="ECO:0000259" key="8">
    <source>
        <dbReference type="Pfam" id="PF00884"/>
    </source>
</evidence>
<protein>
    <submittedName>
        <fullName evidence="9">Phosphoglycerol transferase MdoB</fullName>
    </submittedName>
</protein>
<gene>
    <name evidence="9" type="ORF">SAMN05216495_11060</name>
</gene>
<keyword evidence="5 7" id="KW-1133">Transmembrane helix</keyword>
<dbReference type="InterPro" id="IPR000917">
    <property type="entry name" value="Sulfatase_N"/>
</dbReference>
<evidence type="ECO:0000313" key="9">
    <source>
        <dbReference type="EMBL" id="SDX00367.1"/>
    </source>
</evidence>
<dbReference type="InterPro" id="IPR050448">
    <property type="entry name" value="OpgB/LTA_synthase_biosynth"/>
</dbReference>
<dbReference type="SUPFAM" id="SSF53649">
    <property type="entry name" value="Alkaline phosphatase-like"/>
    <property type="match status" value="1"/>
</dbReference>
<evidence type="ECO:0000256" key="2">
    <source>
        <dbReference type="ARBA" id="ARBA00004936"/>
    </source>
</evidence>
<name>A0A1H2Y5F1_ACIFE</name>
<dbReference type="PANTHER" id="PTHR47371">
    <property type="entry name" value="LIPOTEICHOIC ACID SYNTHASE"/>
    <property type="match status" value="1"/>
</dbReference>
<dbReference type="EMBL" id="FNOP01000010">
    <property type="protein sequence ID" value="SDX00367.1"/>
    <property type="molecule type" value="Genomic_DNA"/>
</dbReference>
<evidence type="ECO:0000256" key="7">
    <source>
        <dbReference type="SAM" id="Phobius"/>
    </source>
</evidence>
<dbReference type="InterPro" id="IPR017850">
    <property type="entry name" value="Alkaline_phosphatase_core_sf"/>
</dbReference>
<keyword evidence="9" id="KW-0808">Transferase</keyword>
<feature type="transmembrane region" description="Helical" evidence="7">
    <location>
        <begin position="213"/>
        <end position="232"/>
    </location>
</feature>
<dbReference type="AlphaFoldDB" id="A0A1H2Y5F1"/>
<dbReference type="RefSeq" id="WP_074706542.1">
    <property type="nucleotide sequence ID" value="NZ_CBCSNF010000017.1"/>
</dbReference>
<dbReference type="PANTHER" id="PTHR47371:SF3">
    <property type="entry name" value="PHOSPHOGLYCEROL TRANSFERASE I"/>
    <property type="match status" value="1"/>
</dbReference>
<feature type="domain" description="Sulfatase N-terminal" evidence="8">
    <location>
        <begin position="324"/>
        <end position="604"/>
    </location>
</feature>
<sequence length="676" mass="78022">MKKKILYGVFVLLSFLAEAGYRWNFLKEIVPFPWAEFWYHTLNYFFRDLLLSWVALFLYAQRRRIRDRVKRYFPVVVVGTLYLADALFMVSYLELDPGFMTVLSVLAGLFNNIVLVLLAAMCYHHWPNRVMKGLYFLAYYVTCLLILGDGIYFWNTSMHVESVLFDNLNIYAAKGILSTTENWQLGLLAAVMLLFIPLFRVVHPRRHKPNLPWSLLCVVLFALGLNGSYVLLAEGTYHATDSVSGLDIEVDMEKSRKPTRAMVAYPINVNFFHKAFFKTDKVVHDPWKYQERTLSDKDKAALEELGILPKQKIVPRKQPAYDRVVMLILESVHRDYLHHYNPNIPADATPYLDSLVKKYPRIDHYYSSAVPTTQGLNATFRSQLVYDKDLPGERQPSLFRILQQAGFEGYFINASSRYYANEYREYPAQFGMEHYLAKEDLGNMGYKGASGWGFHNDVMYDAALKTLAENRDKKLFLVCKTLDMHQPYPYYGYTYAEMPEDVRDNGTATVCGMYWVDKTIQHFFEEASRQGLMDDRTLFIVTSDHNPHSGGEYKTLVTNPQDKQSVAPIPVIFISKNLAPLADLDESMYASQQDMAPTLLTLLGQPVPQEFLGRDLLQPVPHPYALGYFGGKAYYYSADRNFVATLDEETPDTEEKDALANYIMYGYVKRHIEFMK</sequence>
<accession>A0A1H2Y5F1</accession>
<feature type="transmembrane region" description="Helical" evidence="7">
    <location>
        <begin position="134"/>
        <end position="154"/>
    </location>
</feature>
<dbReference type="Pfam" id="PF00884">
    <property type="entry name" value="Sulfatase"/>
    <property type="match status" value="1"/>
</dbReference>
<organism evidence="9 10">
    <name type="scientific">Acidaminococcus fermentans</name>
    <dbReference type="NCBI Taxonomy" id="905"/>
    <lineage>
        <taxon>Bacteria</taxon>
        <taxon>Bacillati</taxon>
        <taxon>Bacillota</taxon>
        <taxon>Negativicutes</taxon>
        <taxon>Acidaminococcales</taxon>
        <taxon>Acidaminococcaceae</taxon>
        <taxon>Acidaminococcus</taxon>
    </lineage>
</organism>
<dbReference type="Proteomes" id="UP000182379">
    <property type="component" value="Unassembled WGS sequence"/>
</dbReference>
<keyword evidence="4 7" id="KW-0812">Transmembrane</keyword>
<feature type="transmembrane region" description="Helical" evidence="7">
    <location>
        <begin position="183"/>
        <end position="201"/>
    </location>
</feature>
<proteinExistence type="predicted"/>
<dbReference type="GO" id="GO:0005886">
    <property type="term" value="C:plasma membrane"/>
    <property type="evidence" value="ECO:0007669"/>
    <property type="project" value="UniProtKB-SubCell"/>
</dbReference>
<evidence type="ECO:0000256" key="3">
    <source>
        <dbReference type="ARBA" id="ARBA00022475"/>
    </source>
</evidence>
<keyword evidence="6 7" id="KW-0472">Membrane</keyword>
<feature type="transmembrane region" description="Helical" evidence="7">
    <location>
        <begin position="72"/>
        <end position="93"/>
    </location>
</feature>
<evidence type="ECO:0000256" key="6">
    <source>
        <dbReference type="ARBA" id="ARBA00023136"/>
    </source>
</evidence>
<evidence type="ECO:0000313" key="10">
    <source>
        <dbReference type="Proteomes" id="UP000182379"/>
    </source>
</evidence>
<evidence type="ECO:0000256" key="1">
    <source>
        <dbReference type="ARBA" id="ARBA00004651"/>
    </source>
</evidence>
<dbReference type="Gene3D" id="3.40.720.10">
    <property type="entry name" value="Alkaline Phosphatase, subunit A"/>
    <property type="match status" value="1"/>
</dbReference>
<evidence type="ECO:0000256" key="4">
    <source>
        <dbReference type="ARBA" id="ARBA00022692"/>
    </source>
</evidence>
<feature type="transmembrane region" description="Helical" evidence="7">
    <location>
        <begin position="43"/>
        <end position="60"/>
    </location>
</feature>